<keyword evidence="3" id="KW-1185">Reference proteome</keyword>
<reference evidence="3" key="1">
    <citation type="journal article" date="2019" name="Int. J. Syst. Evol. Microbiol.">
        <title>The Global Catalogue of Microorganisms (GCM) 10K type strain sequencing project: providing services to taxonomists for standard genome sequencing and annotation.</title>
        <authorList>
            <consortium name="The Broad Institute Genomics Platform"/>
            <consortium name="The Broad Institute Genome Sequencing Center for Infectious Disease"/>
            <person name="Wu L."/>
            <person name="Ma J."/>
        </authorList>
    </citation>
    <scope>NUCLEOTIDE SEQUENCE [LARGE SCALE GENOMIC DNA]</scope>
    <source>
        <strain evidence="3">KCTC 42447</strain>
    </source>
</reference>
<proteinExistence type="predicted"/>
<keyword evidence="1" id="KW-1133">Transmembrane helix</keyword>
<organism evidence="2 3">
    <name type="scientific">Stutzerimonas tarimensis</name>
    <dbReference type="NCBI Taxonomy" id="1507735"/>
    <lineage>
        <taxon>Bacteria</taxon>
        <taxon>Pseudomonadati</taxon>
        <taxon>Pseudomonadota</taxon>
        <taxon>Gammaproteobacteria</taxon>
        <taxon>Pseudomonadales</taxon>
        <taxon>Pseudomonadaceae</taxon>
        <taxon>Stutzerimonas</taxon>
    </lineage>
</organism>
<accession>A0ABV7T4R5</accession>
<comment type="caution">
    <text evidence="2">The sequence shown here is derived from an EMBL/GenBank/DDBJ whole genome shotgun (WGS) entry which is preliminary data.</text>
</comment>
<sequence length="67" mass="7634">MSVAFTILLMILGWIAAAAALLWGMLRIARHRPAVARAERAPRPPRLAFKVRRLVVTFSERQAILRR</sequence>
<dbReference type="EMBL" id="JBHRXZ010000018">
    <property type="protein sequence ID" value="MFC3607906.1"/>
    <property type="molecule type" value="Genomic_DNA"/>
</dbReference>
<evidence type="ECO:0000313" key="3">
    <source>
        <dbReference type="Proteomes" id="UP001595630"/>
    </source>
</evidence>
<protein>
    <submittedName>
        <fullName evidence="2">Uncharacterized protein</fullName>
    </submittedName>
</protein>
<gene>
    <name evidence="2" type="ORF">ACFOMF_08975</name>
</gene>
<evidence type="ECO:0000256" key="1">
    <source>
        <dbReference type="SAM" id="Phobius"/>
    </source>
</evidence>
<keyword evidence="1" id="KW-0472">Membrane</keyword>
<name>A0ABV7T4R5_9GAMM</name>
<keyword evidence="1" id="KW-0812">Transmembrane</keyword>
<evidence type="ECO:0000313" key="2">
    <source>
        <dbReference type="EMBL" id="MFC3607906.1"/>
    </source>
</evidence>
<dbReference type="Proteomes" id="UP001595630">
    <property type="component" value="Unassembled WGS sequence"/>
</dbReference>
<feature type="transmembrane region" description="Helical" evidence="1">
    <location>
        <begin position="6"/>
        <end position="26"/>
    </location>
</feature>